<proteinExistence type="predicted"/>
<comment type="caution">
    <text evidence="4">The sequence shown here is derived from an EMBL/GenBank/DDBJ whole genome shotgun (WGS) entry which is preliminary data.</text>
</comment>
<evidence type="ECO:0000256" key="1">
    <source>
        <dbReference type="SAM" id="MobiDB-lite"/>
    </source>
</evidence>
<keyword evidence="2" id="KW-0812">Transmembrane</keyword>
<gene>
    <name evidence="4" type="ORF">EGH25_09160</name>
</gene>
<sequence length="504" mass="54807">MKRRNPRTRDVSDGTSKAQSETVGLVLLFGMTFIGISAVLVIGAPVIDDARENAQIEKTQVEFSTLDQQIRESVYTPSDSGASISLSEGGISVEPDSMTVNFTYDNGSGTDTTANTTLGGLEYEHENMGVAYEMGGIWTRYRNGGTVTQSPPQMTYTGRSLTMTLINFTNPVDVAGSGTRLSISHQGVRRSDDLSEITDGALQNGTLTVDIGTEYTGAWSDYLNRMGMGDVTVPSDDRVRTQIRTGPPLFAVEYLGDRYDDDDNKTRVYDSRIGNVSEYNYTVDTDTVVSSEIDPLPVTEDDIDDLIISRSGSDTLPSSGSRVTAGDYRGDDDLDGHTFDTSSGKIRYLANPGADVSIANNPVTFNTTGGSVEIHVPSDFNLNQDVFVNGNNPVRIYVGEDTQLDNNYSVNVEGGRNELFQIYSSNSDVKVDGVDYNGTLYAPTANVTIDQDSAFRGAVIADELEVNGEYYHDASLRQADVPEELNLNLPLARFNAAERLVELR</sequence>
<name>A0A9Q4GJS8_9EURY</name>
<dbReference type="AlphaFoldDB" id="A0A9Q4GJS8"/>
<dbReference type="RefSeq" id="WP_266087836.1">
    <property type="nucleotide sequence ID" value="NZ_RKLV01000009.1"/>
</dbReference>
<keyword evidence="5" id="KW-1185">Reference proteome</keyword>
<evidence type="ECO:0000313" key="5">
    <source>
        <dbReference type="Proteomes" id="UP001149411"/>
    </source>
</evidence>
<feature type="region of interest" description="Disordered" evidence="1">
    <location>
        <begin position="309"/>
        <end position="336"/>
    </location>
</feature>
<feature type="transmembrane region" description="Helical" evidence="2">
    <location>
        <begin position="25"/>
        <end position="47"/>
    </location>
</feature>
<evidence type="ECO:0000313" key="4">
    <source>
        <dbReference type="EMBL" id="MCX2819516.1"/>
    </source>
</evidence>
<dbReference type="Pfam" id="PF23960">
    <property type="entry name" value="DUF7289"/>
    <property type="match status" value="1"/>
</dbReference>
<dbReference type="Pfam" id="PF23981">
    <property type="entry name" value="DUF7305"/>
    <property type="match status" value="1"/>
</dbReference>
<accession>A0A9Q4GJS8</accession>
<feature type="compositionally biased region" description="Polar residues" evidence="1">
    <location>
        <begin position="310"/>
        <end position="322"/>
    </location>
</feature>
<organism evidence="4 5">
    <name type="scientific">Halorutilus salinus</name>
    <dbReference type="NCBI Taxonomy" id="2487751"/>
    <lineage>
        <taxon>Archaea</taxon>
        <taxon>Methanobacteriati</taxon>
        <taxon>Methanobacteriota</taxon>
        <taxon>Stenosarchaea group</taxon>
        <taxon>Halobacteria</taxon>
        <taxon>Halorutilales</taxon>
        <taxon>Halorutilaceae</taxon>
        <taxon>Halorutilus</taxon>
    </lineage>
</organism>
<reference evidence="4" key="1">
    <citation type="submission" date="2022-09" db="EMBL/GenBank/DDBJ databases">
        <title>Haloadaptaus new haloarchaeum isolated from saline soil.</title>
        <authorList>
            <person name="Duran-Viseras A."/>
            <person name="Sanchez-Porro C."/>
            <person name="Ventosa A."/>
        </authorList>
    </citation>
    <scope>NUCLEOTIDE SEQUENCE</scope>
    <source>
        <strain evidence="4">F3-133</strain>
    </source>
</reference>
<feature type="domain" description="DUF7305" evidence="3">
    <location>
        <begin position="323"/>
        <end position="478"/>
    </location>
</feature>
<keyword evidence="2" id="KW-0472">Membrane</keyword>
<protein>
    <recommendedName>
        <fullName evidence="3">DUF7305 domain-containing protein</fullName>
    </recommendedName>
</protein>
<dbReference type="EMBL" id="RKLV01000009">
    <property type="protein sequence ID" value="MCX2819516.1"/>
    <property type="molecule type" value="Genomic_DNA"/>
</dbReference>
<dbReference type="Proteomes" id="UP001149411">
    <property type="component" value="Unassembled WGS sequence"/>
</dbReference>
<dbReference type="InterPro" id="IPR055729">
    <property type="entry name" value="DUF7305"/>
</dbReference>
<dbReference type="InterPro" id="IPR055713">
    <property type="entry name" value="DUF7289"/>
</dbReference>
<evidence type="ECO:0000256" key="2">
    <source>
        <dbReference type="SAM" id="Phobius"/>
    </source>
</evidence>
<keyword evidence="2" id="KW-1133">Transmembrane helix</keyword>
<evidence type="ECO:0000259" key="3">
    <source>
        <dbReference type="Pfam" id="PF23981"/>
    </source>
</evidence>